<dbReference type="FunFam" id="3.40.50.2000:FF:000140">
    <property type="entry name" value="L-arabinokinase"/>
    <property type="match status" value="1"/>
</dbReference>
<keyword evidence="2 7" id="KW-0812">Transmembrane</keyword>
<comment type="subcellular location">
    <subcellularLocation>
        <location evidence="1">Membrane</location>
        <topology evidence="1">Multi-pass membrane protein</topology>
    </subcellularLocation>
</comment>
<dbReference type="InterPro" id="IPR019539">
    <property type="entry name" value="GalKase_N"/>
</dbReference>
<evidence type="ECO:0000259" key="8">
    <source>
        <dbReference type="Pfam" id="PF00288"/>
    </source>
</evidence>
<sequence length="1624" mass="178741">MNLQDKYKQDMIEVVRHLIHAGHDVHVVTGAPDFVFTTEIQSPRLFIRRVLLDCGAVQADALTVDRLASLAKYSETAVKPRVQILAQESEWLNSVKADLVVSDVVPVACRAAADAGIRSICVTNFSWDFIYAEYVMAAGLHHRSIVWQIAEDYSHCEFLIRLPGYCPMPAFRDIIDVPLVVRRLHKSSKEVRKELGVTDDVKLVILNFGGQPSGLKLKEEFLPPGWLCLVCGASKSDDLPPNFIKLARDAYTPDIIAASDCMLGQYEARKIGYGTVSEALAYKCPFVFVRRDYFNEEPFLRNMLEQSQCGVEMIRRDLLTGHWRPYLERAISLKPCYEAGINGGEVAAHILQETALGKNYASDKLSGARRLRDAIVLGYQLQRASGRDITIPEWYATAENQLGHSTPSSPVDDGSSALSPDVENFDILYGDVQGLSDTVAFLHSLSELQEKHTRRERKAAASLFNWQEDIFVTRAPGRLDVMGGIADYSGSLVLQMPIKEACHVALQRIHPSKHRLWKHAEARQNDKGGNPTAVLQIVSYGSELSNRGPTFDMDLSDFVEEGKPISYEKAKKYFARDPSQKWAAYVAGAILVLMTELGVQFEDSISMLVSSAVPEGKGVSSSASVEVASMSAIAAAHGLNISPRELAILCQKVGLYAVLQSVENHIVGAPCGVMDQMASACGEANKLLAMICQPAEIVGLVDIPSHIRVWGIDSGIRHSAVYFSVGGADYGSVRIGTFMGMKMLKAKASEELSQSCAANGLNYDEVEQDDLELLKQEASLDYLCNLPPHRFEALYAKSLPQTIVGETFLEQHKNHNDPVTVIDQNRTYGVKAPTMHPIYENFRVQTFKALLSSTSSTYQLTSLGELLYQCHYSYSACGLGSDGTDRLVHLVQELQHSAESKSEGGTLYGAKITGGGSGGTVCVIGRNCLKSSEHIFEVQQRYKKATGYLPFIFEGSSPGAGKFGYLKIRRRSTPKKANTGENDAAVTVENSNQRNGVFWCSKPEALGKWHFVSIFSFLFLHQKGWLANHALHHRNGSVNESLEKLASYGIMPNMILYLLNDYGMPIAKGTSVIHTWSATSDILSIFGAFLSDSYLGRFLVISIGSFSSLLIPGTCLPMLELSAMAWFCVLFQSLLDNGSLLCLPGEFGLTILWLTAMTPELRPSCESVMLDCNSATSAQLAVLFLSMGLISIGAGCVRPCSIAFGADQLTNKEGSNNERVLDSYFNWYYTSIAISTVIALSVIVYIQENLGWKIGFGVPAVLMFISAVSFILGSPFYVKAQPGHSLLTTFVQVVVVAIKNRKLSLPDSCDQYYQERDSDLVVPTDSLRCLNKACIKKTPETLSNPYGSVSDPWSQCTVGQVESLKSLLRVLPMWSTGIFMMVSQSSFSTLQATTMDRRLFGNFKIPAGSFTLIMVITLSIIIPIYDRIMVPVLAKYWGLPRGFNSKTRIGIGLLFVCAGKATSAIVETMRRNAAIEQGLEDQPNAVIHMSVLWLVPEFFLLGIAEAFNPVGQVEFFYTYFPKTMSSFAMALFTLELAAANVVGSILVSIVDQVTSVGGTESWLSSNINRGHLNYYYALLTLLGVINFLYFLVICWAYGPSPGQKIEASADKKEEKFDYKELPTS</sequence>
<dbReference type="Proteomes" id="UP001189624">
    <property type="component" value="Chromosome 8"/>
</dbReference>
<feature type="transmembrane region" description="Helical" evidence="7">
    <location>
        <begin position="1527"/>
        <end position="1550"/>
    </location>
</feature>
<feature type="transmembrane region" description="Helical" evidence="7">
    <location>
        <begin position="1258"/>
        <end position="1278"/>
    </location>
</feature>
<dbReference type="PANTHER" id="PTHR38134:SF2">
    <property type="entry name" value="GALACTOKINASE"/>
    <property type="match status" value="1"/>
</dbReference>
<dbReference type="CDD" id="cd17416">
    <property type="entry name" value="MFS_NPF1_2"/>
    <property type="match status" value="1"/>
</dbReference>
<evidence type="ECO:0008006" key="12">
    <source>
        <dbReference type="Google" id="ProtNLM"/>
    </source>
</evidence>
<dbReference type="Gene3D" id="3.30.230.10">
    <property type="match status" value="1"/>
</dbReference>
<keyword evidence="3" id="KW-0547">Nucleotide-binding</keyword>
<evidence type="ECO:0000256" key="6">
    <source>
        <dbReference type="ARBA" id="ARBA00023136"/>
    </source>
</evidence>
<dbReference type="InterPro" id="IPR036554">
    <property type="entry name" value="GHMP_kinase_C_sf"/>
</dbReference>
<dbReference type="Gramene" id="rna-AYBTSS11_LOCUS24333">
    <property type="protein sequence ID" value="CAJ1972284.1"/>
    <property type="gene ID" value="gene-AYBTSS11_LOCUS24333"/>
</dbReference>
<dbReference type="SUPFAM" id="SSF54211">
    <property type="entry name" value="Ribosomal protein S5 domain 2-like"/>
    <property type="match status" value="1"/>
</dbReference>
<evidence type="ECO:0000256" key="7">
    <source>
        <dbReference type="SAM" id="Phobius"/>
    </source>
</evidence>
<dbReference type="Gene3D" id="1.20.1250.20">
    <property type="entry name" value="MFS general substrate transporter like domains"/>
    <property type="match status" value="1"/>
</dbReference>
<dbReference type="InterPro" id="IPR020568">
    <property type="entry name" value="Ribosomal_Su5_D2-typ_SF"/>
</dbReference>
<dbReference type="EMBL" id="OY731405">
    <property type="protein sequence ID" value="CAJ1972284.1"/>
    <property type="molecule type" value="Genomic_DNA"/>
</dbReference>
<evidence type="ECO:0000256" key="1">
    <source>
        <dbReference type="ARBA" id="ARBA00004141"/>
    </source>
</evidence>
<protein>
    <recommendedName>
        <fullName evidence="12">L-arabinokinase</fullName>
    </recommendedName>
</protein>
<dbReference type="FunFam" id="3.30.230.10:FF:000037">
    <property type="entry name" value="L-arabinokinase"/>
    <property type="match status" value="1"/>
</dbReference>
<feature type="transmembrane region" description="Helical" evidence="7">
    <location>
        <begin position="1407"/>
        <end position="1428"/>
    </location>
</feature>
<evidence type="ECO:0000256" key="2">
    <source>
        <dbReference type="ARBA" id="ARBA00022692"/>
    </source>
</evidence>
<reference evidence="10" key="1">
    <citation type="submission" date="2023-10" db="EMBL/GenBank/DDBJ databases">
        <authorList>
            <person name="Domelevo Entfellner J.-B."/>
        </authorList>
    </citation>
    <scope>NUCLEOTIDE SEQUENCE</scope>
</reference>
<dbReference type="Pfam" id="PF10509">
    <property type="entry name" value="GalKase_gal_bdg"/>
    <property type="match status" value="1"/>
</dbReference>
<dbReference type="GO" id="GO:0005524">
    <property type="term" value="F:ATP binding"/>
    <property type="evidence" value="ECO:0007669"/>
    <property type="project" value="UniProtKB-KW"/>
</dbReference>
<dbReference type="GO" id="GO:0005975">
    <property type="term" value="P:carbohydrate metabolic process"/>
    <property type="evidence" value="ECO:0007669"/>
    <property type="project" value="UniProtKB-ARBA"/>
</dbReference>
<feature type="domain" description="Galactokinase N-terminal" evidence="9">
    <location>
        <begin position="464"/>
        <end position="507"/>
    </location>
</feature>
<evidence type="ECO:0000256" key="5">
    <source>
        <dbReference type="ARBA" id="ARBA00022989"/>
    </source>
</evidence>
<dbReference type="InterPro" id="IPR006204">
    <property type="entry name" value="GHMP_kinase_N_dom"/>
</dbReference>
<dbReference type="GO" id="GO:0022857">
    <property type="term" value="F:transmembrane transporter activity"/>
    <property type="evidence" value="ECO:0007669"/>
    <property type="project" value="InterPro"/>
</dbReference>
<evidence type="ECO:0000256" key="4">
    <source>
        <dbReference type="ARBA" id="ARBA00022840"/>
    </source>
</evidence>
<dbReference type="SUPFAM" id="SSF53756">
    <property type="entry name" value="UDP-Glycosyltransferase/glycogen phosphorylase"/>
    <property type="match status" value="1"/>
</dbReference>
<dbReference type="InterPro" id="IPR014721">
    <property type="entry name" value="Ribsml_uS5_D2-typ_fold_subgr"/>
</dbReference>
<dbReference type="InterPro" id="IPR000109">
    <property type="entry name" value="POT_fam"/>
</dbReference>
<dbReference type="Gene3D" id="3.30.70.890">
    <property type="entry name" value="GHMP kinase, C-terminal domain"/>
    <property type="match status" value="1"/>
</dbReference>
<organism evidence="10 11">
    <name type="scientific">Sphenostylis stenocarpa</name>
    <dbReference type="NCBI Taxonomy" id="92480"/>
    <lineage>
        <taxon>Eukaryota</taxon>
        <taxon>Viridiplantae</taxon>
        <taxon>Streptophyta</taxon>
        <taxon>Embryophyta</taxon>
        <taxon>Tracheophyta</taxon>
        <taxon>Spermatophyta</taxon>
        <taxon>Magnoliopsida</taxon>
        <taxon>eudicotyledons</taxon>
        <taxon>Gunneridae</taxon>
        <taxon>Pentapetalae</taxon>
        <taxon>rosids</taxon>
        <taxon>fabids</taxon>
        <taxon>Fabales</taxon>
        <taxon>Fabaceae</taxon>
        <taxon>Papilionoideae</taxon>
        <taxon>50 kb inversion clade</taxon>
        <taxon>NPAAA clade</taxon>
        <taxon>indigoferoid/millettioid clade</taxon>
        <taxon>Phaseoleae</taxon>
        <taxon>Sphenostylis</taxon>
    </lineage>
</organism>
<feature type="transmembrane region" description="Helical" evidence="7">
    <location>
        <begin position="1486"/>
        <end position="1507"/>
    </location>
</feature>
<dbReference type="PANTHER" id="PTHR38134">
    <property type="entry name" value="SLR1395 PROTEIN"/>
    <property type="match status" value="1"/>
</dbReference>
<keyword evidence="5 7" id="KW-1133">Transmembrane helix</keyword>
<evidence type="ECO:0000313" key="11">
    <source>
        <dbReference type="Proteomes" id="UP001189624"/>
    </source>
</evidence>
<keyword evidence="11" id="KW-1185">Reference proteome</keyword>
<evidence type="ECO:0000313" key="10">
    <source>
        <dbReference type="EMBL" id="CAJ1972284.1"/>
    </source>
</evidence>
<keyword evidence="4" id="KW-0067">ATP-binding</keyword>
<dbReference type="InterPro" id="IPR036259">
    <property type="entry name" value="MFS_trans_sf"/>
</dbReference>
<dbReference type="SUPFAM" id="SSF55060">
    <property type="entry name" value="GHMP Kinase, C-terminal domain"/>
    <property type="match status" value="1"/>
</dbReference>
<feature type="transmembrane region" description="Helical" evidence="7">
    <location>
        <begin position="1140"/>
        <end position="1158"/>
    </location>
</feature>
<evidence type="ECO:0000256" key="3">
    <source>
        <dbReference type="ARBA" id="ARBA00022741"/>
    </source>
</evidence>
<dbReference type="Pfam" id="PF00288">
    <property type="entry name" value="GHMP_kinases_N"/>
    <property type="match status" value="1"/>
</dbReference>
<dbReference type="Pfam" id="PF00854">
    <property type="entry name" value="PTR2"/>
    <property type="match status" value="1"/>
</dbReference>
<feature type="transmembrane region" description="Helical" evidence="7">
    <location>
        <begin position="1574"/>
        <end position="1598"/>
    </location>
</feature>
<feature type="domain" description="GHMP kinase N-terminal" evidence="8">
    <location>
        <begin position="585"/>
        <end position="682"/>
    </location>
</feature>
<proteinExistence type="predicted"/>
<dbReference type="GO" id="GO:0016020">
    <property type="term" value="C:membrane"/>
    <property type="evidence" value="ECO:0007669"/>
    <property type="project" value="UniProtKB-SubCell"/>
</dbReference>
<dbReference type="Gene3D" id="3.40.50.2000">
    <property type="entry name" value="Glycogen Phosphorylase B"/>
    <property type="match status" value="1"/>
</dbReference>
<dbReference type="SUPFAM" id="SSF103473">
    <property type="entry name" value="MFS general substrate transporter"/>
    <property type="match status" value="1"/>
</dbReference>
<keyword evidence="6 7" id="KW-0472">Membrane</keyword>
<accession>A0AA86TE93</accession>
<feature type="transmembrane region" description="Helical" evidence="7">
    <location>
        <begin position="1227"/>
        <end position="1246"/>
    </location>
</feature>
<feature type="transmembrane region" description="Helical" evidence="7">
    <location>
        <begin position="1449"/>
        <end position="1466"/>
    </location>
</feature>
<dbReference type="InterPro" id="IPR053205">
    <property type="entry name" value="GHMP_kinase_L-arabinokinase"/>
</dbReference>
<name>A0AA86TE93_9FABA</name>
<evidence type="ECO:0000259" key="9">
    <source>
        <dbReference type="Pfam" id="PF10509"/>
    </source>
</evidence>
<gene>
    <name evidence="10" type="ORF">AYBTSS11_LOCUS24333</name>
</gene>
<feature type="transmembrane region" description="Helical" evidence="7">
    <location>
        <begin position="1178"/>
        <end position="1206"/>
    </location>
</feature>
<dbReference type="PRINTS" id="PR00959">
    <property type="entry name" value="MEVGALKINASE"/>
</dbReference>
<dbReference type="FunFam" id="3.30.70.890:FF:000008">
    <property type="entry name" value="L-arabinokinase"/>
    <property type="match status" value="1"/>
</dbReference>